<evidence type="ECO:0000256" key="1">
    <source>
        <dbReference type="ARBA" id="ARBA00008898"/>
    </source>
</evidence>
<organism evidence="4 5">
    <name type="scientific">Candidatus Macondimonas diazotrophica</name>
    <dbReference type="NCBI Taxonomy" id="2305248"/>
    <lineage>
        <taxon>Bacteria</taxon>
        <taxon>Pseudomonadati</taxon>
        <taxon>Pseudomonadota</taxon>
        <taxon>Gammaproteobacteria</taxon>
        <taxon>Chromatiales</taxon>
        <taxon>Ectothiorhodospiraceae</taxon>
        <taxon>Candidatus Macondimonas</taxon>
    </lineage>
</organism>
<name>A0A4Z0F9R8_9GAMM</name>
<dbReference type="Proteomes" id="UP000297890">
    <property type="component" value="Unassembled WGS sequence"/>
</dbReference>
<protein>
    <submittedName>
        <fullName evidence="4">Flavin reductase</fullName>
    </submittedName>
</protein>
<dbReference type="InterPro" id="IPR012349">
    <property type="entry name" value="Split_barrel_FMN-bd"/>
</dbReference>
<dbReference type="InterPro" id="IPR050268">
    <property type="entry name" value="NADH-dep_flavin_reductase"/>
</dbReference>
<dbReference type="GO" id="GO:0042602">
    <property type="term" value="F:riboflavin reductase (NADPH) activity"/>
    <property type="evidence" value="ECO:0007669"/>
    <property type="project" value="TreeGrafter"/>
</dbReference>
<accession>A0A4Z0F9R8</accession>
<feature type="domain" description="Flavin reductase like" evidence="3">
    <location>
        <begin position="19"/>
        <end position="163"/>
    </location>
</feature>
<evidence type="ECO:0000259" key="3">
    <source>
        <dbReference type="SMART" id="SM00903"/>
    </source>
</evidence>
<dbReference type="RefSeq" id="WP_135281802.1">
    <property type="nucleotide sequence ID" value="NZ_SRIO01000008.1"/>
</dbReference>
<reference evidence="4 5" key="1">
    <citation type="journal article" date="2019" name="ISME J.">
        <title>Candidatus Macondimonas diazotrophica, a novel gammaproteobacterial genus dominating crude-oil-contaminated coastal sediments.</title>
        <authorList>
            <person name="Karthikeyan S."/>
            <person name="Konstantinidis K."/>
        </authorList>
    </citation>
    <scope>NUCLEOTIDE SEQUENCE [LARGE SCALE GENOMIC DNA]</scope>
    <source>
        <strain evidence="4 5">KTK01</strain>
    </source>
</reference>
<dbReference type="SUPFAM" id="SSF50475">
    <property type="entry name" value="FMN-binding split barrel"/>
    <property type="match status" value="1"/>
</dbReference>
<comment type="caution">
    <text evidence="4">The sequence shown here is derived from an EMBL/GenBank/DDBJ whole genome shotgun (WGS) entry which is preliminary data.</text>
</comment>
<comment type="similarity">
    <text evidence="1">Belongs to the non-flavoprotein flavin reductase family.</text>
</comment>
<dbReference type="InterPro" id="IPR002563">
    <property type="entry name" value="Flavin_Rdtase-like_dom"/>
</dbReference>
<dbReference type="SMART" id="SM00903">
    <property type="entry name" value="Flavin_Reduct"/>
    <property type="match status" value="1"/>
</dbReference>
<evidence type="ECO:0000256" key="2">
    <source>
        <dbReference type="ARBA" id="ARBA00023002"/>
    </source>
</evidence>
<dbReference type="PANTHER" id="PTHR30466:SF11">
    <property type="entry name" value="FLAVIN-DEPENDENT MONOOXYGENASE, REDUCTASE SUBUNIT HSAB"/>
    <property type="match status" value="1"/>
</dbReference>
<sequence>MSQTPLTLEIDPRDMRNAFGCFATGIAIVSACTPEGRMIGITVNSISSVSMSPPALSWCIRNQSPNHANFVDARYFGVSILAHDQEAVCHQFATPREDKFRGIPVEAGETGVPLIHGAVAAFECERMEAVPCGDHAIVIGKVVGYSWQQQRSPLLFYRGAIYSDTYLGHQCA</sequence>
<dbReference type="AlphaFoldDB" id="A0A4Z0F9R8"/>
<keyword evidence="5" id="KW-1185">Reference proteome</keyword>
<dbReference type="OrthoDB" id="9792858at2"/>
<evidence type="ECO:0000313" key="5">
    <source>
        <dbReference type="Proteomes" id="UP000297890"/>
    </source>
</evidence>
<gene>
    <name evidence="4" type="ORF">E4680_07550</name>
</gene>
<keyword evidence="2" id="KW-0560">Oxidoreductase</keyword>
<proteinExistence type="inferred from homology"/>
<dbReference type="GO" id="GO:0010181">
    <property type="term" value="F:FMN binding"/>
    <property type="evidence" value="ECO:0007669"/>
    <property type="project" value="InterPro"/>
</dbReference>
<dbReference type="Pfam" id="PF01613">
    <property type="entry name" value="Flavin_Reduct"/>
    <property type="match status" value="1"/>
</dbReference>
<dbReference type="PANTHER" id="PTHR30466">
    <property type="entry name" value="FLAVIN REDUCTASE"/>
    <property type="match status" value="1"/>
</dbReference>
<dbReference type="Gene3D" id="2.30.110.10">
    <property type="entry name" value="Electron Transport, Fmn-binding Protein, Chain A"/>
    <property type="match status" value="1"/>
</dbReference>
<dbReference type="EMBL" id="SRIO01000008">
    <property type="protein sequence ID" value="TFZ82556.1"/>
    <property type="molecule type" value="Genomic_DNA"/>
</dbReference>
<evidence type="ECO:0000313" key="4">
    <source>
        <dbReference type="EMBL" id="TFZ82556.1"/>
    </source>
</evidence>